<proteinExistence type="predicted"/>
<accession>F4A1D6</accession>
<feature type="domain" description="HD/PDEase" evidence="1">
    <location>
        <begin position="15"/>
        <end position="95"/>
    </location>
</feature>
<dbReference type="HOGENOM" id="CLU_090635_1_0_9"/>
<dbReference type="KEGG" id="mas:Mahau_1878"/>
<dbReference type="OrthoDB" id="9801160at2"/>
<sequence>MTRQEALELVQQHIKEENLLKHVLATEAIMKALAKKLGQDEEKWGLVGLLHDIDYEEVDQDPARHGIVGADLLEGIGMDADIVHAVKAHNEYHGIDRVTLMDKALYAADPMTGFITAVSLVLPSKNVADVTVKQVKKKLKDKAFARGASREQINSCDQLGITLDEFIEISLDAMRQMVNINA</sequence>
<dbReference type="InterPro" id="IPR003607">
    <property type="entry name" value="HD/PDEase_dom"/>
</dbReference>
<dbReference type="RefSeq" id="WP_013781483.1">
    <property type="nucleotide sequence ID" value="NC_015520.1"/>
</dbReference>
<dbReference type="InterPro" id="IPR006674">
    <property type="entry name" value="HD_domain"/>
</dbReference>
<evidence type="ECO:0000313" key="3">
    <source>
        <dbReference type="Proteomes" id="UP000008457"/>
    </source>
</evidence>
<dbReference type="PANTHER" id="PTHR38659">
    <property type="entry name" value="METAL-DEPENDENT PHOSPHOHYDROLASE"/>
    <property type="match status" value="1"/>
</dbReference>
<organism evidence="2 3">
    <name type="scientific">Mahella australiensis (strain DSM 15567 / CIP 107919 / 50-1 BON)</name>
    <dbReference type="NCBI Taxonomy" id="697281"/>
    <lineage>
        <taxon>Bacteria</taxon>
        <taxon>Bacillati</taxon>
        <taxon>Bacillota</taxon>
        <taxon>Clostridia</taxon>
        <taxon>Thermoanaerobacterales</taxon>
        <taxon>Thermoanaerobacterales Family IV. Incertae Sedis</taxon>
        <taxon>Mahella</taxon>
    </lineage>
</organism>
<protein>
    <submittedName>
        <fullName evidence="2">Metal dependent phosphohydrolase</fullName>
    </submittedName>
</protein>
<dbReference type="Pfam" id="PF01966">
    <property type="entry name" value="HD"/>
    <property type="match status" value="1"/>
</dbReference>
<dbReference type="EMBL" id="CP002360">
    <property type="protein sequence ID" value="AEE97055.1"/>
    <property type="molecule type" value="Genomic_DNA"/>
</dbReference>
<reference evidence="2 3" key="2">
    <citation type="journal article" date="2011" name="Stand. Genomic Sci.">
        <title>Complete genome sequence of Mahella australiensis type strain (50-1 BON).</title>
        <authorList>
            <person name="Sikorski J."/>
            <person name="Teshima H."/>
            <person name="Nolan M."/>
            <person name="Lucas S."/>
            <person name="Hammon N."/>
            <person name="Deshpande S."/>
            <person name="Cheng J.F."/>
            <person name="Pitluck S."/>
            <person name="Liolios K."/>
            <person name="Pagani I."/>
            <person name="Ivanova N."/>
            <person name="Huntemann M."/>
            <person name="Mavromatis K."/>
            <person name="Ovchinikova G."/>
            <person name="Pati A."/>
            <person name="Tapia R."/>
            <person name="Han C."/>
            <person name="Goodwin L."/>
            <person name="Chen A."/>
            <person name="Palaniappan K."/>
            <person name="Land M."/>
            <person name="Hauser L."/>
            <person name="Ngatchou-Djao O.D."/>
            <person name="Rohde M."/>
            <person name="Pukall R."/>
            <person name="Spring S."/>
            <person name="Abt B."/>
            <person name="Goker M."/>
            <person name="Detter J.C."/>
            <person name="Woyke T."/>
            <person name="Bristow J."/>
            <person name="Markowitz V."/>
            <person name="Hugenholtz P."/>
            <person name="Eisen J.A."/>
            <person name="Kyrpides N.C."/>
            <person name="Klenk H.P."/>
            <person name="Lapidus A."/>
        </authorList>
    </citation>
    <scope>NUCLEOTIDE SEQUENCE [LARGE SCALE GENOMIC DNA]</scope>
    <source>
        <strain evidence="3">DSM 15567 / CIP 107919 / 50-1 BON</strain>
    </source>
</reference>
<gene>
    <name evidence="2" type="ordered locus">Mahau_1878</name>
</gene>
<dbReference type="Gene3D" id="1.10.3210.10">
    <property type="entry name" value="Hypothetical protein af1432"/>
    <property type="match status" value="1"/>
</dbReference>
<dbReference type="Proteomes" id="UP000008457">
    <property type="component" value="Chromosome"/>
</dbReference>
<dbReference type="PANTHER" id="PTHR38659:SF1">
    <property type="entry name" value="METAL DEPENDENT PHOSPHOHYDROLASE"/>
    <property type="match status" value="1"/>
</dbReference>
<evidence type="ECO:0000259" key="1">
    <source>
        <dbReference type="SMART" id="SM00471"/>
    </source>
</evidence>
<dbReference type="AlphaFoldDB" id="F4A1D6"/>
<dbReference type="STRING" id="697281.Mahau_1878"/>
<dbReference type="InterPro" id="IPR006675">
    <property type="entry name" value="HDIG_dom"/>
</dbReference>
<dbReference type="NCBIfam" id="TIGR00277">
    <property type="entry name" value="HDIG"/>
    <property type="match status" value="1"/>
</dbReference>
<evidence type="ECO:0000313" key="2">
    <source>
        <dbReference type="EMBL" id="AEE97055.1"/>
    </source>
</evidence>
<dbReference type="SMART" id="SM00471">
    <property type="entry name" value="HDc"/>
    <property type="match status" value="1"/>
</dbReference>
<dbReference type="SUPFAM" id="SSF109604">
    <property type="entry name" value="HD-domain/PDEase-like"/>
    <property type="match status" value="1"/>
</dbReference>
<keyword evidence="3" id="KW-1185">Reference proteome</keyword>
<reference evidence="3" key="1">
    <citation type="submission" date="2010-11" db="EMBL/GenBank/DDBJ databases">
        <title>The complete genome of Mahella australiensis DSM 15567.</title>
        <authorList>
            <consortium name="US DOE Joint Genome Institute (JGI-PGF)"/>
            <person name="Lucas S."/>
            <person name="Copeland A."/>
            <person name="Lapidus A."/>
            <person name="Bruce D."/>
            <person name="Goodwin L."/>
            <person name="Pitluck S."/>
            <person name="Kyrpides N."/>
            <person name="Mavromatis K."/>
            <person name="Pagani I."/>
            <person name="Ivanova N."/>
            <person name="Teshima H."/>
            <person name="Brettin T."/>
            <person name="Detter J.C."/>
            <person name="Han C."/>
            <person name="Tapia R."/>
            <person name="Land M."/>
            <person name="Hauser L."/>
            <person name="Markowitz V."/>
            <person name="Cheng J.-F."/>
            <person name="Hugenholtz P."/>
            <person name="Woyke T."/>
            <person name="Wu D."/>
            <person name="Spring S."/>
            <person name="Pukall R."/>
            <person name="Steenblock K."/>
            <person name="Schneider S."/>
            <person name="Klenk H.-P."/>
            <person name="Eisen J.A."/>
        </authorList>
    </citation>
    <scope>NUCLEOTIDE SEQUENCE [LARGE SCALE GENOMIC DNA]</scope>
    <source>
        <strain evidence="3">DSM 15567 / CIP 107919 / 50-1 BON</strain>
    </source>
</reference>
<dbReference type="eggNOG" id="COG2316">
    <property type="taxonomic scope" value="Bacteria"/>
</dbReference>
<name>F4A1D6_MAHA5</name>